<evidence type="ECO:0000256" key="1">
    <source>
        <dbReference type="ARBA" id="ARBA00004141"/>
    </source>
</evidence>
<feature type="transmembrane region" description="Helical" evidence="4">
    <location>
        <begin position="421"/>
        <end position="442"/>
    </location>
</feature>
<dbReference type="Proteomes" id="UP000799439">
    <property type="component" value="Unassembled WGS sequence"/>
</dbReference>
<comment type="similarity">
    <text evidence="2">Belongs to the major facilitator superfamily. Monocarboxylate porter (TC 2.A.1.13) family.</text>
</comment>
<dbReference type="SUPFAM" id="SSF103473">
    <property type="entry name" value="MFS general substrate transporter"/>
    <property type="match status" value="1"/>
</dbReference>
<feature type="transmembrane region" description="Helical" evidence="4">
    <location>
        <begin position="327"/>
        <end position="346"/>
    </location>
</feature>
<feature type="transmembrane region" description="Helical" evidence="4">
    <location>
        <begin position="259"/>
        <end position="277"/>
    </location>
</feature>
<dbReference type="GO" id="GO:0022857">
    <property type="term" value="F:transmembrane transporter activity"/>
    <property type="evidence" value="ECO:0007669"/>
    <property type="project" value="InterPro"/>
</dbReference>
<organism evidence="5 6">
    <name type="scientific">Myriangium duriaei CBS 260.36</name>
    <dbReference type="NCBI Taxonomy" id="1168546"/>
    <lineage>
        <taxon>Eukaryota</taxon>
        <taxon>Fungi</taxon>
        <taxon>Dikarya</taxon>
        <taxon>Ascomycota</taxon>
        <taxon>Pezizomycotina</taxon>
        <taxon>Dothideomycetes</taxon>
        <taxon>Dothideomycetidae</taxon>
        <taxon>Myriangiales</taxon>
        <taxon>Myriangiaceae</taxon>
        <taxon>Myriangium</taxon>
    </lineage>
</organism>
<evidence type="ECO:0000256" key="2">
    <source>
        <dbReference type="ARBA" id="ARBA00006727"/>
    </source>
</evidence>
<evidence type="ECO:0000256" key="3">
    <source>
        <dbReference type="SAM" id="MobiDB-lite"/>
    </source>
</evidence>
<evidence type="ECO:0000313" key="5">
    <source>
        <dbReference type="EMBL" id="KAF2152522.1"/>
    </source>
</evidence>
<gene>
    <name evidence="5" type="ORF">K461DRAFT_225767</name>
</gene>
<dbReference type="PANTHER" id="PTHR11360:SF234">
    <property type="entry name" value="MFS-TYPE TRANSPORTER DBAD-RELATED"/>
    <property type="match status" value="1"/>
</dbReference>
<comment type="subcellular location">
    <subcellularLocation>
        <location evidence="1">Membrane</location>
        <topology evidence="1">Multi-pass membrane protein</topology>
    </subcellularLocation>
</comment>
<dbReference type="PANTHER" id="PTHR11360">
    <property type="entry name" value="MONOCARBOXYLATE TRANSPORTER"/>
    <property type="match status" value="1"/>
</dbReference>
<feature type="transmembrane region" description="Helical" evidence="4">
    <location>
        <begin position="57"/>
        <end position="78"/>
    </location>
</feature>
<proteinExistence type="inferred from homology"/>
<feature type="transmembrane region" description="Helical" evidence="4">
    <location>
        <begin position="98"/>
        <end position="119"/>
    </location>
</feature>
<dbReference type="GO" id="GO:0016020">
    <property type="term" value="C:membrane"/>
    <property type="evidence" value="ECO:0007669"/>
    <property type="project" value="UniProtKB-SubCell"/>
</dbReference>
<dbReference type="OrthoDB" id="6509908at2759"/>
<dbReference type="InterPro" id="IPR011701">
    <property type="entry name" value="MFS"/>
</dbReference>
<feature type="transmembrane region" description="Helical" evidence="4">
    <location>
        <begin position="352"/>
        <end position="377"/>
    </location>
</feature>
<keyword evidence="4" id="KW-0472">Membrane</keyword>
<reference evidence="5" key="1">
    <citation type="journal article" date="2020" name="Stud. Mycol.">
        <title>101 Dothideomycetes genomes: a test case for predicting lifestyles and emergence of pathogens.</title>
        <authorList>
            <person name="Haridas S."/>
            <person name="Albert R."/>
            <person name="Binder M."/>
            <person name="Bloem J."/>
            <person name="Labutti K."/>
            <person name="Salamov A."/>
            <person name="Andreopoulos B."/>
            <person name="Baker S."/>
            <person name="Barry K."/>
            <person name="Bills G."/>
            <person name="Bluhm B."/>
            <person name="Cannon C."/>
            <person name="Castanera R."/>
            <person name="Culley D."/>
            <person name="Daum C."/>
            <person name="Ezra D."/>
            <person name="Gonzalez J."/>
            <person name="Henrissat B."/>
            <person name="Kuo A."/>
            <person name="Liang C."/>
            <person name="Lipzen A."/>
            <person name="Lutzoni F."/>
            <person name="Magnuson J."/>
            <person name="Mondo S."/>
            <person name="Nolan M."/>
            <person name="Ohm R."/>
            <person name="Pangilinan J."/>
            <person name="Park H.-J."/>
            <person name="Ramirez L."/>
            <person name="Alfaro M."/>
            <person name="Sun H."/>
            <person name="Tritt A."/>
            <person name="Yoshinaga Y."/>
            <person name="Zwiers L.-H."/>
            <person name="Turgeon B."/>
            <person name="Goodwin S."/>
            <person name="Spatafora J."/>
            <person name="Crous P."/>
            <person name="Grigoriev I."/>
        </authorList>
    </citation>
    <scope>NUCLEOTIDE SEQUENCE</scope>
    <source>
        <strain evidence="5">CBS 260.36</strain>
    </source>
</reference>
<dbReference type="EMBL" id="ML996086">
    <property type="protein sequence ID" value="KAF2152522.1"/>
    <property type="molecule type" value="Genomic_DNA"/>
</dbReference>
<evidence type="ECO:0000313" key="6">
    <source>
        <dbReference type="Proteomes" id="UP000799439"/>
    </source>
</evidence>
<name>A0A9P4J304_9PEZI</name>
<dbReference type="Gene3D" id="1.20.1250.20">
    <property type="entry name" value="MFS general substrate transporter like domains"/>
    <property type="match status" value="1"/>
</dbReference>
<sequence>MHHPGSDTSPSSIYTFPKSDASSIPATPQAKLSLKTRIFKFLNKKDNRADQPPDGGVTAWLQVFACFCIFMNNFGLIYTFGVFEVYYEDVMLRSYSPAAISAIGTVQAGLTFLVGILSGPLFDKGFFFPVLVCGSIGLVCSFLALSFCTAYWQVLLCQGLLSGTCTGLLYIPSISQIPLYFSLKRGRAIGIVLSGGSFGGIVYPLIFRSMLTTVGFARATRAIAFVSMGLQIIAIILIKPISIPNRPKKLADPTMFKDFYYVAFLIAAFAGMCGTLIPFFDCGTFFLNKVDLNIDSAFHTLLYINGGNFIGRLVMPAVTDFGVAAEWMLSISSFAMAILGFAWIAIETSAPYSAFLVLYGFFSAAPMSLPPIILPYLCPRPEVFATRLGVVYAIAGIGFLISVPIANAIDGSRSSFLGAQIWTGSTCFFGAVFTVQTCIWLGGRSVVDLWPRVRRGDDQCLDQ</sequence>
<keyword evidence="6" id="KW-1185">Reference proteome</keyword>
<protein>
    <submittedName>
        <fullName evidence="5">MFS general substrate transporter</fullName>
    </submittedName>
</protein>
<comment type="caution">
    <text evidence="5">The sequence shown here is derived from an EMBL/GenBank/DDBJ whole genome shotgun (WGS) entry which is preliminary data.</text>
</comment>
<keyword evidence="4" id="KW-0812">Transmembrane</keyword>
<keyword evidence="4" id="KW-1133">Transmembrane helix</keyword>
<accession>A0A9P4J304</accession>
<feature type="transmembrane region" description="Helical" evidence="4">
    <location>
        <begin position="160"/>
        <end position="181"/>
    </location>
</feature>
<dbReference type="InterPro" id="IPR050327">
    <property type="entry name" value="Proton-linked_MCT"/>
</dbReference>
<feature type="transmembrane region" description="Helical" evidence="4">
    <location>
        <begin position="188"/>
        <end position="207"/>
    </location>
</feature>
<dbReference type="InterPro" id="IPR036259">
    <property type="entry name" value="MFS_trans_sf"/>
</dbReference>
<feature type="transmembrane region" description="Helical" evidence="4">
    <location>
        <begin position="389"/>
        <end position="409"/>
    </location>
</feature>
<feature type="transmembrane region" description="Helical" evidence="4">
    <location>
        <begin position="126"/>
        <end position="154"/>
    </location>
</feature>
<feature type="region of interest" description="Disordered" evidence="3">
    <location>
        <begin position="1"/>
        <end position="25"/>
    </location>
</feature>
<feature type="transmembrane region" description="Helical" evidence="4">
    <location>
        <begin position="219"/>
        <end position="238"/>
    </location>
</feature>
<dbReference type="AlphaFoldDB" id="A0A9P4J304"/>
<evidence type="ECO:0000256" key="4">
    <source>
        <dbReference type="SAM" id="Phobius"/>
    </source>
</evidence>
<dbReference type="Pfam" id="PF07690">
    <property type="entry name" value="MFS_1"/>
    <property type="match status" value="1"/>
</dbReference>